<proteinExistence type="predicted"/>
<evidence type="ECO:0000313" key="2">
    <source>
        <dbReference type="Proteomes" id="UP000539957"/>
    </source>
</evidence>
<sequence>MADDRARAALFALIAEHEAAILQLHPQASEAIPDR</sequence>
<dbReference type="AlphaFoldDB" id="A0A7W7IMP8"/>
<keyword evidence="2" id="KW-1185">Reference proteome</keyword>
<dbReference type="Proteomes" id="UP000539957">
    <property type="component" value="Unassembled WGS sequence"/>
</dbReference>
<organism evidence="1 2">
    <name type="scientific">Brevundimonas bullata</name>
    <dbReference type="NCBI Taxonomy" id="13160"/>
    <lineage>
        <taxon>Bacteria</taxon>
        <taxon>Pseudomonadati</taxon>
        <taxon>Pseudomonadota</taxon>
        <taxon>Alphaproteobacteria</taxon>
        <taxon>Caulobacterales</taxon>
        <taxon>Caulobacteraceae</taxon>
        <taxon>Brevundimonas</taxon>
    </lineage>
</organism>
<dbReference type="EMBL" id="JACHKY010000002">
    <property type="protein sequence ID" value="MBB4797198.1"/>
    <property type="molecule type" value="Genomic_DNA"/>
</dbReference>
<comment type="caution">
    <text evidence="1">The sequence shown here is derived from an EMBL/GenBank/DDBJ whole genome shotgun (WGS) entry which is preliminary data.</text>
</comment>
<name>A0A7W7IMP8_9CAUL</name>
<gene>
    <name evidence="1" type="ORF">HNP32_000922</name>
</gene>
<protein>
    <submittedName>
        <fullName evidence="1">Uncharacterized protein</fullName>
    </submittedName>
</protein>
<accession>A0A7W7IMP8</accession>
<evidence type="ECO:0000313" key="1">
    <source>
        <dbReference type="EMBL" id="MBB4797198.1"/>
    </source>
</evidence>
<reference evidence="1 2" key="1">
    <citation type="submission" date="2020-08" db="EMBL/GenBank/DDBJ databases">
        <title>Functional genomics of gut bacteria from endangered species of beetles.</title>
        <authorList>
            <person name="Carlos-Shanley C."/>
        </authorList>
    </citation>
    <scope>NUCLEOTIDE SEQUENCE [LARGE SCALE GENOMIC DNA]</scope>
    <source>
        <strain evidence="1 2">S00123</strain>
    </source>
</reference>